<keyword evidence="4 5" id="KW-0472">Membrane</keyword>
<evidence type="ECO:0000256" key="3">
    <source>
        <dbReference type="ARBA" id="ARBA00022989"/>
    </source>
</evidence>
<dbReference type="SUPFAM" id="SSF103473">
    <property type="entry name" value="MFS general substrate transporter"/>
    <property type="match status" value="1"/>
</dbReference>
<evidence type="ECO:0000313" key="7">
    <source>
        <dbReference type="EMBL" id="KWF70031.1"/>
    </source>
</evidence>
<sequence length="469" mass="49280">MTSSQAAARPRPRINQYRETARIEPLDVQHFLDAQPVGRFQWLVLLLCMLIVMLDGLDTVMIGFIAPSISSAWAIPRDALGPVMSGGLLGLAFGALAAGPMSDRFGRKTVMVGAVLFFGIWSVASAFATGVASLTALRFLTGIGLGASMPNAATLMAEYAPPRRRALMVTAVFCGFTFGAAGGGFVSAWLIETWGWHSVLLLGGVLPVAYVPVLVRWLPESARYLALKESRRVRLVGVLNRVQPGIADARTRFVSHEPARDARSPVRAILSREHAFGTVMLWICYFAGLLTVYLLGNWLPTLIRGLGFSLGEAAVVGALFQAGGTVGSVLIGWQMDRFNPHRALGATVLAGGALAWYMGASAHSFAVICVLALGIGYCMNGSNTGFCALAAGSYPTEMRATGTSWMLGVGRFGGIAGAMLGAAMLHANWGFGQVFAALAVPAAVGGAAVLLKGARHRGSFVPVGVSAGH</sequence>
<feature type="transmembrane region" description="Helical" evidence="5">
    <location>
        <begin position="79"/>
        <end position="98"/>
    </location>
</feature>
<dbReference type="InterPro" id="IPR005829">
    <property type="entry name" value="Sugar_transporter_CS"/>
</dbReference>
<protein>
    <submittedName>
        <fullName evidence="7">4-hydroxybenzoate transporter</fullName>
    </submittedName>
</protein>
<keyword evidence="3 5" id="KW-1133">Transmembrane helix</keyword>
<feature type="transmembrane region" description="Helical" evidence="5">
    <location>
        <begin position="431"/>
        <end position="451"/>
    </location>
</feature>
<feature type="transmembrane region" description="Helical" evidence="5">
    <location>
        <begin position="275"/>
        <end position="296"/>
    </location>
</feature>
<feature type="transmembrane region" description="Helical" evidence="5">
    <location>
        <begin position="110"/>
        <end position="130"/>
    </location>
</feature>
<dbReference type="PROSITE" id="PS00217">
    <property type="entry name" value="SUGAR_TRANSPORT_2"/>
    <property type="match status" value="1"/>
</dbReference>
<organism evidence="7 8">
    <name type="scientific">Burkholderia pseudomultivorans</name>
    <dbReference type="NCBI Taxonomy" id="1207504"/>
    <lineage>
        <taxon>Bacteria</taxon>
        <taxon>Pseudomonadati</taxon>
        <taxon>Pseudomonadota</taxon>
        <taxon>Betaproteobacteria</taxon>
        <taxon>Burkholderiales</taxon>
        <taxon>Burkholderiaceae</taxon>
        <taxon>Burkholderia</taxon>
        <taxon>Burkholderia cepacia complex</taxon>
    </lineage>
</organism>
<dbReference type="Gene3D" id="1.20.1250.20">
    <property type="entry name" value="MFS general substrate transporter like domains"/>
    <property type="match status" value="1"/>
</dbReference>
<evidence type="ECO:0000259" key="6">
    <source>
        <dbReference type="PROSITE" id="PS50850"/>
    </source>
</evidence>
<dbReference type="CDD" id="cd17365">
    <property type="entry name" value="MFS_PcaK_like"/>
    <property type="match status" value="1"/>
</dbReference>
<accession>A0A132F504</accession>
<dbReference type="RefSeq" id="WP_060297382.1">
    <property type="nucleotide sequence ID" value="NZ_LPJX01000015.1"/>
</dbReference>
<evidence type="ECO:0000256" key="5">
    <source>
        <dbReference type="SAM" id="Phobius"/>
    </source>
</evidence>
<reference evidence="7 8" key="1">
    <citation type="submission" date="2015-11" db="EMBL/GenBank/DDBJ databases">
        <title>Expanding the genomic diversity of Burkholderia species for the development of highly accurate diagnostics.</title>
        <authorList>
            <person name="Sahl J."/>
            <person name="Keim P."/>
            <person name="Wagner D."/>
        </authorList>
    </citation>
    <scope>NUCLEOTIDE SEQUENCE [LARGE SCALE GENOMIC DNA]</scope>
    <source>
        <strain evidence="7 8">MSMB574WGS</strain>
    </source>
</reference>
<comment type="subcellular location">
    <subcellularLocation>
        <location evidence="1">Membrane</location>
        <topology evidence="1">Multi-pass membrane protein</topology>
    </subcellularLocation>
</comment>
<dbReference type="InterPro" id="IPR020846">
    <property type="entry name" value="MFS_dom"/>
</dbReference>
<dbReference type="InterPro" id="IPR036259">
    <property type="entry name" value="MFS_trans_sf"/>
</dbReference>
<evidence type="ECO:0000313" key="8">
    <source>
        <dbReference type="Proteomes" id="UP000061512"/>
    </source>
</evidence>
<dbReference type="PROSITE" id="PS50850">
    <property type="entry name" value="MFS"/>
    <property type="match status" value="1"/>
</dbReference>
<gene>
    <name evidence="7" type="ORF">WT57_11830</name>
</gene>
<feature type="transmembrane region" description="Helical" evidence="5">
    <location>
        <begin position="167"/>
        <end position="190"/>
    </location>
</feature>
<dbReference type="AlphaFoldDB" id="A0A132F504"/>
<feature type="transmembrane region" description="Helical" evidence="5">
    <location>
        <begin position="343"/>
        <end position="359"/>
    </location>
</feature>
<evidence type="ECO:0000256" key="1">
    <source>
        <dbReference type="ARBA" id="ARBA00004141"/>
    </source>
</evidence>
<feature type="transmembrane region" description="Helical" evidence="5">
    <location>
        <begin position="42"/>
        <end position="67"/>
    </location>
</feature>
<dbReference type="GO" id="GO:0046943">
    <property type="term" value="F:carboxylic acid transmembrane transporter activity"/>
    <property type="evidence" value="ECO:0007669"/>
    <property type="project" value="TreeGrafter"/>
</dbReference>
<dbReference type="Pfam" id="PF07690">
    <property type="entry name" value="MFS_1"/>
    <property type="match status" value="1"/>
</dbReference>
<dbReference type="Proteomes" id="UP000061512">
    <property type="component" value="Unassembled WGS sequence"/>
</dbReference>
<feature type="transmembrane region" description="Helical" evidence="5">
    <location>
        <begin position="196"/>
        <end position="218"/>
    </location>
</feature>
<dbReference type="PANTHER" id="PTHR23508:SF10">
    <property type="entry name" value="CARBOXYLIC ACID TRANSPORTER PROTEIN HOMOLOG"/>
    <property type="match status" value="1"/>
</dbReference>
<dbReference type="EMBL" id="LPJX01000015">
    <property type="protein sequence ID" value="KWF70031.1"/>
    <property type="molecule type" value="Genomic_DNA"/>
</dbReference>
<evidence type="ECO:0000256" key="2">
    <source>
        <dbReference type="ARBA" id="ARBA00022692"/>
    </source>
</evidence>
<feature type="transmembrane region" description="Helical" evidence="5">
    <location>
        <begin position="308"/>
        <end position="331"/>
    </location>
</feature>
<feature type="transmembrane region" description="Helical" evidence="5">
    <location>
        <begin position="136"/>
        <end position="155"/>
    </location>
</feature>
<dbReference type="InterPro" id="IPR011701">
    <property type="entry name" value="MFS"/>
</dbReference>
<keyword evidence="2 5" id="KW-0812">Transmembrane</keyword>
<dbReference type="PROSITE" id="PS00216">
    <property type="entry name" value="SUGAR_TRANSPORT_1"/>
    <property type="match status" value="1"/>
</dbReference>
<dbReference type="GO" id="GO:0005886">
    <property type="term" value="C:plasma membrane"/>
    <property type="evidence" value="ECO:0007669"/>
    <property type="project" value="TreeGrafter"/>
</dbReference>
<comment type="caution">
    <text evidence="7">The sequence shown here is derived from an EMBL/GenBank/DDBJ whole genome shotgun (WGS) entry which is preliminary data.</text>
</comment>
<feature type="domain" description="Major facilitator superfamily (MFS) profile" evidence="6">
    <location>
        <begin position="44"/>
        <end position="457"/>
    </location>
</feature>
<feature type="transmembrane region" description="Helical" evidence="5">
    <location>
        <begin position="365"/>
        <end position="392"/>
    </location>
</feature>
<evidence type="ECO:0000256" key="4">
    <source>
        <dbReference type="ARBA" id="ARBA00023136"/>
    </source>
</evidence>
<dbReference type="PANTHER" id="PTHR23508">
    <property type="entry name" value="CARBOXYLIC ACID TRANSPORTER PROTEIN HOMOLOG"/>
    <property type="match status" value="1"/>
</dbReference>
<proteinExistence type="predicted"/>
<name>A0A132F504_9BURK</name>
<feature type="transmembrane region" description="Helical" evidence="5">
    <location>
        <begin position="404"/>
        <end position="425"/>
    </location>
</feature>